<dbReference type="PROSITE" id="PS50011">
    <property type="entry name" value="PROTEIN_KINASE_DOM"/>
    <property type="match status" value="1"/>
</dbReference>
<name>A0A9P4SB63_9PEZI</name>
<evidence type="ECO:0000313" key="2">
    <source>
        <dbReference type="EMBL" id="KAF2839410.1"/>
    </source>
</evidence>
<dbReference type="SMART" id="SM00220">
    <property type="entry name" value="S_TKc"/>
    <property type="match status" value="1"/>
</dbReference>
<dbReference type="OrthoDB" id="4062651at2759"/>
<dbReference type="Proteomes" id="UP000799429">
    <property type="component" value="Unassembled WGS sequence"/>
</dbReference>
<evidence type="ECO:0000259" key="1">
    <source>
        <dbReference type="PROSITE" id="PS50011"/>
    </source>
</evidence>
<keyword evidence="3" id="KW-1185">Reference proteome</keyword>
<accession>A0A9P4SB63</accession>
<protein>
    <recommendedName>
        <fullName evidence="1">Protein kinase domain-containing protein</fullName>
    </recommendedName>
</protein>
<dbReference type="PROSITE" id="PS00108">
    <property type="entry name" value="PROTEIN_KINASE_ST"/>
    <property type="match status" value="1"/>
</dbReference>
<dbReference type="GO" id="GO:0005524">
    <property type="term" value="F:ATP binding"/>
    <property type="evidence" value="ECO:0007669"/>
    <property type="project" value="InterPro"/>
</dbReference>
<proteinExistence type="predicted"/>
<reference evidence="2" key="1">
    <citation type="journal article" date="2020" name="Stud. Mycol.">
        <title>101 Dothideomycetes genomes: a test case for predicting lifestyles and emergence of pathogens.</title>
        <authorList>
            <person name="Haridas S."/>
            <person name="Albert R."/>
            <person name="Binder M."/>
            <person name="Bloem J."/>
            <person name="Labutti K."/>
            <person name="Salamov A."/>
            <person name="Andreopoulos B."/>
            <person name="Baker S."/>
            <person name="Barry K."/>
            <person name="Bills G."/>
            <person name="Bluhm B."/>
            <person name="Cannon C."/>
            <person name="Castanera R."/>
            <person name="Culley D."/>
            <person name="Daum C."/>
            <person name="Ezra D."/>
            <person name="Gonzalez J."/>
            <person name="Henrissat B."/>
            <person name="Kuo A."/>
            <person name="Liang C."/>
            <person name="Lipzen A."/>
            <person name="Lutzoni F."/>
            <person name="Magnuson J."/>
            <person name="Mondo S."/>
            <person name="Nolan M."/>
            <person name="Ohm R."/>
            <person name="Pangilinan J."/>
            <person name="Park H.-J."/>
            <person name="Ramirez L."/>
            <person name="Alfaro M."/>
            <person name="Sun H."/>
            <person name="Tritt A."/>
            <person name="Yoshinaga Y."/>
            <person name="Zwiers L.-H."/>
            <person name="Turgeon B."/>
            <person name="Goodwin S."/>
            <person name="Spatafora J."/>
            <person name="Crous P."/>
            <person name="Grigoriev I."/>
        </authorList>
    </citation>
    <scope>NUCLEOTIDE SEQUENCE</scope>
    <source>
        <strain evidence="2">CBS 101060</strain>
    </source>
</reference>
<dbReference type="InterPro" id="IPR000719">
    <property type="entry name" value="Prot_kinase_dom"/>
</dbReference>
<organism evidence="2 3">
    <name type="scientific">Patellaria atrata CBS 101060</name>
    <dbReference type="NCBI Taxonomy" id="1346257"/>
    <lineage>
        <taxon>Eukaryota</taxon>
        <taxon>Fungi</taxon>
        <taxon>Dikarya</taxon>
        <taxon>Ascomycota</taxon>
        <taxon>Pezizomycotina</taxon>
        <taxon>Dothideomycetes</taxon>
        <taxon>Dothideomycetes incertae sedis</taxon>
        <taxon>Patellariales</taxon>
        <taxon>Patellariaceae</taxon>
        <taxon>Patellaria</taxon>
    </lineage>
</organism>
<dbReference type="EMBL" id="MU006095">
    <property type="protein sequence ID" value="KAF2839410.1"/>
    <property type="molecule type" value="Genomic_DNA"/>
</dbReference>
<gene>
    <name evidence="2" type="ORF">M501DRAFT_1016493</name>
</gene>
<sequence>MFGVSGKRYDFMQKIRQETDLYSSGEKLFILKYIPAPKWFRFNSSMLPLLSQTQHIRLPCDNILGLSVLVYQYFTIDLLGLVQRQIPRKAAKKVLKTCLQGISELHEREIAHLDIKPENIVVNCRYDGSELVIDQVQITDLENAAHLPGAWFIKDEPVGSDNWRSPETYFKAGITKSTDISFIRSRGAQSDHPSLIRLKLQAAYFGDADGLKGLMKHIQYSLDDVTALANYL</sequence>
<dbReference type="InterPro" id="IPR008271">
    <property type="entry name" value="Ser/Thr_kinase_AS"/>
</dbReference>
<evidence type="ECO:0000313" key="3">
    <source>
        <dbReference type="Proteomes" id="UP000799429"/>
    </source>
</evidence>
<feature type="domain" description="Protein kinase" evidence="1">
    <location>
        <begin position="1"/>
        <end position="232"/>
    </location>
</feature>
<dbReference type="InterPro" id="IPR011009">
    <property type="entry name" value="Kinase-like_dom_sf"/>
</dbReference>
<dbReference type="GO" id="GO:0004672">
    <property type="term" value="F:protein kinase activity"/>
    <property type="evidence" value="ECO:0007669"/>
    <property type="project" value="InterPro"/>
</dbReference>
<dbReference type="Gene3D" id="1.10.510.10">
    <property type="entry name" value="Transferase(Phosphotransferase) domain 1"/>
    <property type="match status" value="1"/>
</dbReference>
<dbReference type="AlphaFoldDB" id="A0A9P4SB63"/>
<dbReference type="Pfam" id="PF00069">
    <property type="entry name" value="Pkinase"/>
    <property type="match status" value="1"/>
</dbReference>
<comment type="caution">
    <text evidence="2">The sequence shown here is derived from an EMBL/GenBank/DDBJ whole genome shotgun (WGS) entry which is preliminary data.</text>
</comment>
<dbReference type="SUPFAM" id="SSF56112">
    <property type="entry name" value="Protein kinase-like (PK-like)"/>
    <property type="match status" value="1"/>
</dbReference>